<protein>
    <submittedName>
        <fullName evidence="1">Uncharacterized protein</fullName>
    </submittedName>
</protein>
<comment type="caution">
    <text evidence="1">The sequence shown here is derived from an EMBL/GenBank/DDBJ whole genome shotgun (WGS) entry which is preliminary data.</text>
</comment>
<evidence type="ECO:0000313" key="1">
    <source>
        <dbReference type="EMBL" id="KAJ9086204.1"/>
    </source>
</evidence>
<accession>A0ACC2UHB9</accession>
<reference evidence="1" key="1">
    <citation type="submission" date="2022-04" db="EMBL/GenBank/DDBJ databases">
        <title>Genome of the entomopathogenic fungus Entomophthora muscae.</title>
        <authorList>
            <person name="Elya C."/>
            <person name="Lovett B.R."/>
            <person name="Lee E."/>
            <person name="Macias A.M."/>
            <person name="Hajek A.E."/>
            <person name="De Bivort B.L."/>
            <person name="Kasson M.T."/>
            <person name="De Fine Licht H.H."/>
            <person name="Stajich J.E."/>
        </authorList>
    </citation>
    <scope>NUCLEOTIDE SEQUENCE</scope>
    <source>
        <strain evidence="1">Berkeley</strain>
    </source>
</reference>
<gene>
    <name evidence="1" type="ORF">DSO57_1006715</name>
</gene>
<proteinExistence type="predicted"/>
<name>A0ACC2UHB9_9FUNG</name>
<keyword evidence="2" id="KW-1185">Reference proteome</keyword>
<evidence type="ECO:0000313" key="2">
    <source>
        <dbReference type="Proteomes" id="UP001165960"/>
    </source>
</evidence>
<sequence>MDSSQSRGLILTAHAWTKYFIVFDVFAQVLFSGVYMFAATLPLYRIFYIFAGIHVLFCGLDTWFYFGVRKSSYTAVKCYSYFYVVEYGFISLGVGTLIVSLSKSYKKRCFVKPPNKFNCEDLDIYAGLTVTLLFVVAIVSTYRNHQRIKGLLYELDYQHTTRANIQVSPSELA</sequence>
<organism evidence="1 2">
    <name type="scientific">Entomophthora muscae</name>
    <dbReference type="NCBI Taxonomy" id="34485"/>
    <lineage>
        <taxon>Eukaryota</taxon>
        <taxon>Fungi</taxon>
        <taxon>Fungi incertae sedis</taxon>
        <taxon>Zoopagomycota</taxon>
        <taxon>Entomophthoromycotina</taxon>
        <taxon>Entomophthoromycetes</taxon>
        <taxon>Entomophthorales</taxon>
        <taxon>Entomophthoraceae</taxon>
        <taxon>Entomophthora</taxon>
    </lineage>
</organism>
<dbReference type="Proteomes" id="UP001165960">
    <property type="component" value="Unassembled WGS sequence"/>
</dbReference>
<dbReference type="EMBL" id="QTSX02000729">
    <property type="protein sequence ID" value="KAJ9086204.1"/>
    <property type="molecule type" value="Genomic_DNA"/>
</dbReference>